<accession>A0A4P8XWU0</accession>
<dbReference type="RefSeq" id="WP_138157495.1">
    <property type="nucleotide sequence ID" value="NZ_CP039381.1"/>
</dbReference>
<protein>
    <submittedName>
        <fullName evidence="1">Uncharacterized protein</fullName>
    </submittedName>
</protein>
<evidence type="ECO:0000313" key="2">
    <source>
        <dbReference type="Proteomes" id="UP000301475"/>
    </source>
</evidence>
<dbReference type="OrthoDB" id="1919300at2"/>
<dbReference type="Proteomes" id="UP000301475">
    <property type="component" value="Chromosome"/>
</dbReference>
<dbReference type="KEGG" id="ruj:E5Z56_09035"/>
<sequence>MKLFGNNIEIKCEYCANSADAPSGYICKLRKSIKNGKCRKFKYNPTLRVPKSTEALPEFKKEDFEI</sequence>
<keyword evidence="2" id="KW-1185">Reference proteome</keyword>
<name>A0A4P8XWU0_9FIRM</name>
<reference evidence="1 2" key="1">
    <citation type="submission" date="2019-04" db="EMBL/GenBank/DDBJ databases">
        <authorList>
            <person name="Embree M."/>
            <person name="Gaffney J.R."/>
        </authorList>
    </citation>
    <scope>NUCLEOTIDE SEQUENCE [LARGE SCALE GENOMIC DNA]</scope>
    <source>
        <strain evidence="1 2">JE7A12</strain>
    </source>
</reference>
<dbReference type="AlphaFoldDB" id="A0A4P8XWU0"/>
<organism evidence="1 2">
    <name type="scientific">Ruminococcus bovis</name>
    <dbReference type="NCBI Taxonomy" id="2564099"/>
    <lineage>
        <taxon>Bacteria</taxon>
        <taxon>Bacillati</taxon>
        <taxon>Bacillota</taxon>
        <taxon>Clostridia</taxon>
        <taxon>Eubacteriales</taxon>
        <taxon>Oscillospiraceae</taxon>
        <taxon>Ruminococcus</taxon>
    </lineage>
</organism>
<gene>
    <name evidence="1" type="ORF">E5Z56_09035</name>
</gene>
<proteinExistence type="predicted"/>
<evidence type="ECO:0000313" key="1">
    <source>
        <dbReference type="EMBL" id="QCT07487.1"/>
    </source>
</evidence>
<dbReference type="EMBL" id="CP039381">
    <property type="protein sequence ID" value="QCT07487.1"/>
    <property type="molecule type" value="Genomic_DNA"/>
</dbReference>